<name>A0A7C4AT96_9BACT</name>
<gene>
    <name evidence="13" type="primary">yidC</name>
    <name evidence="17" type="ORF">ENV54_10935</name>
</gene>
<dbReference type="AlphaFoldDB" id="A0A7C4AT96"/>
<feature type="transmembrane region" description="Helical" evidence="13">
    <location>
        <begin position="5"/>
        <end position="23"/>
    </location>
</feature>
<evidence type="ECO:0000256" key="1">
    <source>
        <dbReference type="ARBA" id="ARBA00004429"/>
    </source>
</evidence>
<dbReference type="InterPro" id="IPR019998">
    <property type="entry name" value="Membr_insert_YidC"/>
</dbReference>
<evidence type="ECO:0000256" key="5">
    <source>
        <dbReference type="ARBA" id="ARBA00022475"/>
    </source>
</evidence>
<dbReference type="PRINTS" id="PR00701">
    <property type="entry name" value="60KDINNERMP"/>
</dbReference>
<dbReference type="InterPro" id="IPR028055">
    <property type="entry name" value="YidC/Oxa/ALB_C"/>
</dbReference>
<feature type="compositionally biased region" description="Basic and acidic residues" evidence="14">
    <location>
        <begin position="53"/>
        <end position="66"/>
    </location>
</feature>
<comment type="similarity">
    <text evidence="2 13">Belongs to the OXA1/ALB3/YidC family. Type 1 subfamily.</text>
</comment>
<keyword evidence="8 13" id="KW-1133">Transmembrane helix</keyword>
<evidence type="ECO:0000256" key="7">
    <source>
        <dbReference type="ARBA" id="ARBA00022927"/>
    </source>
</evidence>
<dbReference type="InterPro" id="IPR047196">
    <property type="entry name" value="YidC_ALB_C"/>
</dbReference>
<dbReference type="CDD" id="cd19961">
    <property type="entry name" value="EcYidC-like_peri"/>
    <property type="match status" value="1"/>
</dbReference>
<dbReference type="GO" id="GO:0032977">
    <property type="term" value="F:membrane insertase activity"/>
    <property type="evidence" value="ECO:0007669"/>
    <property type="project" value="InterPro"/>
</dbReference>
<reference evidence="17" key="1">
    <citation type="journal article" date="2020" name="mSystems">
        <title>Genome- and Community-Level Interaction Insights into Carbon Utilization and Element Cycling Functions of Hydrothermarchaeota in Hydrothermal Sediment.</title>
        <authorList>
            <person name="Zhou Z."/>
            <person name="Liu Y."/>
            <person name="Xu W."/>
            <person name="Pan J."/>
            <person name="Luo Z.H."/>
            <person name="Li M."/>
        </authorList>
    </citation>
    <scope>NUCLEOTIDE SEQUENCE [LARGE SCALE GENOMIC DNA]</scope>
    <source>
        <strain evidence="17">SpSt-769</strain>
    </source>
</reference>
<evidence type="ECO:0000256" key="14">
    <source>
        <dbReference type="SAM" id="MobiDB-lite"/>
    </source>
</evidence>
<dbReference type="Pfam" id="PF14849">
    <property type="entry name" value="YidC_periplas"/>
    <property type="match status" value="1"/>
</dbReference>
<evidence type="ECO:0000256" key="4">
    <source>
        <dbReference type="ARBA" id="ARBA00022448"/>
    </source>
</evidence>
<protein>
    <recommendedName>
        <fullName evidence="3 13">Membrane protein insertase YidC</fullName>
    </recommendedName>
    <alternativeName>
        <fullName evidence="12 13">Foldase YidC</fullName>
    </alternativeName>
    <alternativeName>
        <fullName evidence="11 13">Membrane integrase YidC</fullName>
    </alternativeName>
    <alternativeName>
        <fullName evidence="13">Membrane protein YidC</fullName>
    </alternativeName>
</protein>
<dbReference type="GO" id="GO:0005886">
    <property type="term" value="C:plasma membrane"/>
    <property type="evidence" value="ECO:0007669"/>
    <property type="project" value="UniProtKB-SubCell"/>
</dbReference>
<evidence type="ECO:0000259" key="15">
    <source>
        <dbReference type="Pfam" id="PF02096"/>
    </source>
</evidence>
<dbReference type="GO" id="GO:0015031">
    <property type="term" value="P:protein transport"/>
    <property type="evidence" value="ECO:0007669"/>
    <property type="project" value="UniProtKB-KW"/>
</dbReference>
<evidence type="ECO:0000256" key="3">
    <source>
        <dbReference type="ARBA" id="ARBA00015325"/>
    </source>
</evidence>
<evidence type="ECO:0000256" key="9">
    <source>
        <dbReference type="ARBA" id="ARBA00023136"/>
    </source>
</evidence>
<accession>A0A7C4AT96</accession>
<dbReference type="PANTHER" id="PTHR12428:SF65">
    <property type="entry name" value="CYTOCHROME C OXIDASE ASSEMBLY PROTEIN COX18, MITOCHONDRIAL"/>
    <property type="match status" value="1"/>
</dbReference>
<feature type="transmembrane region" description="Helical" evidence="13">
    <location>
        <begin position="530"/>
        <end position="553"/>
    </location>
</feature>
<sequence>MDRNLILAIVLSVVIIIGFQYFFQQFSPPPQQPPMKKTEQVVHSQKVESPAAQKKEAPPEKPKEPSRLAAAVKPLQPQTEEAAQERQVKVNSPLYEAVLSSKGGAIVSFKLKKYTVELHGPDLVNLFDPTGPDTSGPSIVLTTRDDTFTDSRLVYTLEGAESEKNLGPNQPECVITMTATTADGLTIQKKFTFHQDTYLVDFSFTLSTTGGEHRNYLVSFPWKKVYKGEGQDRFAWNSVELLLNDQLKDYYFKNIKGDEEPSGQIKWAGLGDVYFFRALVFSARPANKVTLVKPAQDGIAEILVRYGAVDVPPGSSVDTQLGIYLGPKESQALAKAGADLSRALFFSNYKVLDIMSEYLMAFLRFCNSGFYIGSIKIPGTNNYGIDIILLTVLIKILFIPLTHKSMKSMKRMQELQPQIAKLKEKYKDDKAALNKATMELFRDQKVNPLGSCWPMFLQIPVFIALYQALSYAIELRHAPFVCVPSIFLCINDLSAPDPYYVTPIIMGGTMVLQQWMTPSAGDPMQKKMMLLMPVIFTYMFLSFPSGLVLYWLVSNVLSIAQQLITNKMSS</sequence>
<dbReference type="PANTHER" id="PTHR12428">
    <property type="entry name" value="OXA1"/>
    <property type="match status" value="1"/>
</dbReference>
<comment type="caution">
    <text evidence="17">The sequence shown here is derived from an EMBL/GenBank/DDBJ whole genome shotgun (WGS) entry which is preliminary data.</text>
</comment>
<dbReference type="InterPro" id="IPR028053">
    <property type="entry name" value="Membr_insert_YidC_N"/>
</dbReference>
<dbReference type="HAMAP" id="MF_01810">
    <property type="entry name" value="YidC_type1"/>
    <property type="match status" value="1"/>
</dbReference>
<evidence type="ECO:0000256" key="11">
    <source>
        <dbReference type="ARBA" id="ARBA00033245"/>
    </source>
</evidence>
<evidence type="ECO:0000256" key="6">
    <source>
        <dbReference type="ARBA" id="ARBA00022692"/>
    </source>
</evidence>
<evidence type="ECO:0000256" key="10">
    <source>
        <dbReference type="ARBA" id="ARBA00023186"/>
    </source>
</evidence>
<keyword evidence="4 13" id="KW-0813">Transport</keyword>
<feature type="domain" description="Membrane insertase YidC N-terminal" evidence="16">
    <location>
        <begin position="88"/>
        <end position="344"/>
    </location>
</feature>
<proteinExistence type="inferred from homology"/>
<keyword evidence="10 13" id="KW-0143">Chaperone</keyword>
<dbReference type="NCBIfam" id="TIGR03593">
    <property type="entry name" value="yidC_nterm"/>
    <property type="match status" value="1"/>
</dbReference>
<dbReference type="InterPro" id="IPR038221">
    <property type="entry name" value="YidC_periplasmic_sf"/>
</dbReference>
<comment type="caution">
    <text evidence="13">Lacks conserved residue(s) required for the propagation of feature annotation.</text>
</comment>
<keyword evidence="9 13" id="KW-0472">Membrane</keyword>
<dbReference type="PRINTS" id="PR01900">
    <property type="entry name" value="YIDCPROTEIN"/>
</dbReference>
<keyword evidence="7 13" id="KW-0653">Protein transport</keyword>
<dbReference type="Pfam" id="PF02096">
    <property type="entry name" value="60KD_IMP"/>
    <property type="match status" value="1"/>
</dbReference>
<dbReference type="CDD" id="cd20070">
    <property type="entry name" value="5TM_YidC_Alb3"/>
    <property type="match status" value="1"/>
</dbReference>
<keyword evidence="6 13" id="KW-0812">Transmembrane</keyword>
<organism evidence="17">
    <name type="scientific">Desulfomonile tiedjei</name>
    <dbReference type="NCBI Taxonomy" id="2358"/>
    <lineage>
        <taxon>Bacteria</taxon>
        <taxon>Pseudomonadati</taxon>
        <taxon>Thermodesulfobacteriota</taxon>
        <taxon>Desulfomonilia</taxon>
        <taxon>Desulfomonilales</taxon>
        <taxon>Desulfomonilaceae</taxon>
        <taxon>Desulfomonile</taxon>
    </lineage>
</organism>
<evidence type="ECO:0000256" key="13">
    <source>
        <dbReference type="HAMAP-Rule" id="MF_01810"/>
    </source>
</evidence>
<feature type="domain" description="Membrane insertase YidC/Oxa/ALB C-terminal" evidence="15">
    <location>
        <begin position="383"/>
        <end position="567"/>
    </location>
</feature>
<dbReference type="GO" id="GO:0051205">
    <property type="term" value="P:protein insertion into membrane"/>
    <property type="evidence" value="ECO:0007669"/>
    <property type="project" value="TreeGrafter"/>
</dbReference>
<evidence type="ECO:0000259" key="16">
    <source>
        <dbReference type="Pfam" id="PF14849"/>
    </source>
</evidence>
<dbReference type="EMBL" id="DTGT01000353">
    <property type="protein sequence ID" value="HGH61799.1"/>
    <property type="molecule type" value="Genomic_DNA"/>
</dbReference>
<evidence type="ECO:0000256" key="8">
    <source>
        <dbReference type="ARBA" id="ARBA00022989"/>
    </source>
</evidence>
<comment type="subunit">
    <text evidence="13">Interacts with the Sec translocase complex via SecD. Specifically interacts with transmembrane segments of nascent integral membrane proteins during membrane integration.</text>
</comment>
<comment type="subcellular location">
    <subcellularLocation>
        <location evidence="1">Cell inner membrane</location>
        <topology evidence="1">Multi-pass membrane protein</topology>
    </subcellularLocation>
    <subcellularLocation>
        <location evidence="13">Cell membrane</location>
        <topology evidence="13">Multi-pass membrane protein</topology>
    </subcellularLocation>
</comment>
<evidence type="ECO:0000313" key="17">
    <source>
        <dbReference type="EMBL" id="HGH61799.1"/>
    </source>
</evidence>
<dbReference type="NCBIfam" id="TIGR03592">
    <property type="entry name" value="yidC_oxa1_cterm"/>
    <property type="match status" value="1"/>
</dbReference>
<feature type="region of interest" description="Disordered" evidence="14">
    <location>
        <begin position="30"/>
        <end position="66"/>
    </location>
</feature>
<dbReference type="InterPro" id="IPR001708">
    <property type="entry name" value="YidC/ALB3/OXA1/COX18"/>
</dbReference>
<comment type="function">
    <text evidence="13">Required for the insertion and/or proper folding and/or complex formation of integral membrane proteins into the membrane. Involved in integration of membrane proteins that insert both dependently and independently of the Sec translocase complex, as well as at least some lipoproteins. Aids folding of multispanning membrane proteins.</text>
</comment>
<evidence type="ECO:0000256" key="2">
    <source>
        <dbReference type="ARBA" id="ARBA00010527"/>
    </source>
</evidence>
<feature type="transmembrane region" description="Helical" evidence="13">
    <location>
        <begin position="383"/>
        <end position="402"/>
    </location>
</feature>
<keyword evidence="5 13" id="KW-1003">Cell membrane</keyword>
<evidence type="ECO:0000256" key="12">
    <source>
        <dbReference type="ARBA" id="ARBA00033342"/>
    </source>
</evidence>
<dbReference type="Gene3D" id="2.70.98.90">
    <property type="match status" value="1"/>
</dbReference>